<sequence>MAEKVLITGGCGFIGSHIADKLVTNGYEVIIVDDLSSGKKSNVKARNFTFFECSILDPQLEEIVLHEQPDYIIHQAAHVSVSNSIINPLYDEEINIRGSINVINSAIKANVKKIIYPSSAAVYGDPLYLPIDTAHPISPLSPYGVSKYAVEKYLEMNANLYGLDYTILRYSNVYGPRQDAMGEGGVISIFMDKMAKREKLTIFGDGKQTRDFIYVEDVVDANIQALHLGSKKILHVSSGKELSLNQLSNLMMEIGSLSDKPEYTNERVGDIKKSVLSNETTKIELAWEPKFTFKDGLIETYKFYSSNY</sequence>
<organism evidence="3 4">
    <name type="scientific">Lederbergia citrea</name>
    <dbReference type="NCBI Taxonomy" id="2833581"/>
    <lineage>
        <taxon>Bacteria</taxon>
        <taxon>Bacillati</taxon>
        <taxon>Bacillota</taxon>
        <taxon>Bacilli</taxon>
        <taxon>Bacillales</taxon>
        <taxon>Bacillaceae</taxon>
        <taxon>Lederbergia</taxon>
    </lineage>
</organism>
<name>A0A942UPW6_9BACI</name>
<dbReference type="SUPFAM" id="SSF51735">
    <property type="entry name" value="NAD(P)-binding Rossmann-fold domains"/>
    <property type="match status" value="1"/>
</dbReference>
<dbReference type="AlphaFoldDB" id="A0A942UPW6"/>
<dbReference type="Proteomes" id="UP000676456">
    <property type="component" value="Unassembled WGS sequence"/>
</dbReference>
<keyword evidence="4" id="KW-1185">Reference proteome</keyword>
<dbReference type="EMBL" id="JAGYPN010000002">
    <property type="protein sequence ID" value="MBS4223382.1"/>
    <property type="molecule type" value="Genomic_DNA"/>
</dbReference>
<accession>A0A942UPW6</accession>
<feature type="domain" description="NAD-dependent epimerase/dehydratase" evidence="2">
    <location>
        <begin position="5"/>
        <end position="228"/>
    </location>
</feature>
<evidence type="ECO:0000259" key="2">
    <source>
        <dbReference type="Pfam" id="PF01370"/>
    </source>
</evidence>
<evidence type="ECO:0000313" key="4">
    <source>
        <dbReference type="Proteomes" id="UP000676456"/>
    </source>
</evidence>
<dbReference type="InterPro" id="IPR036291">
    <property type="entry name" value="NAD(P)-bd_dom_sf"/>
</dbReference>
<comment type="similarity">
    <text evidence="1">Belongs to the NAD(P)-dependent epimerase/dehydratase family.</text>
</comment>
<reference evidence="3 4" key="1">
    <citation type="submission" date="2021-05" db="EMBL/GenBank/DDBJ databases">
        <title>Novel Bacillus species.</title>
        <authorList>
            <person name="Liu G."/>
        </authorList>
    </citation>
    <scope>NUCLEOTIDE SEQUENCE [LARGE SCALE GENOMIC DNA]</scope>
    <source>
        <strain evidence="3 4">FJAT-49682</strain>
    </source>
</reference>
<gene>
    <name evidence="3" type="ORF">KHA91_11570</name>
</gene>
<comment type="caution">
    <text evidence="3">The sequence shown here is derived from an EMBL/GenBank/DDBJ whole genome shotgun (WGS) entry which is preliminary data.</text>
</comment>
<dbReference type="Gene3D" id="3.40.50.720">
    <property type="entry name" value="NAD(P)-binding Rossmann-like Domain"/>
    <property type="match status" value="1"/>
</dbReference>
<dbReference type="RefSeq" id="WP_213098394.1">
    <property type="nucleotide sequence ID" value="NZ_JAGYPN010000002.1"/>
</dbReference>
<evidence type="ECO:0000313" key="3">
    <source>
        <dbReference type="EMBL" id="MBS4223382.1"/>
    </source>
</evidence>
<evidence type="ECO:0000256" key="1">
    <source>
        <dbReference type="ARBA" id="ARBA00007637"/>
    </source>
</evidence>
<dbReference type="InterPro" id="IPR001509">
    <property type="entry name" value="Epimerase_deHydtase"/>
</dbReference>
<protein>
    <submittedName>
        <fullName evidence="3">NAD-dependent epimerase/dehydratase family protein</fullName>
    </submittedName>
</protein>
<proteinExistence type="inferred from homology"/>
<dbReference type="Pfam" id="PF01370">
    <property type="entry name" value="Epimerase"/>
    <property type="match status" value="1"/>
</dbReference>
<dbReference type="PANTHER" id="PTHR43000">
    <property type="entry name" value="DTDP-D-GLUCOSE 4,6-DEHYDRATASE-RELATED"/>
    <property type="match status" value="1"/>
</dbReference>